<proteinExistence type="predicted"/>
<dbReference type="SUPFAM" id="SSF55811">
    <property type="entry name" value="Nudix"/>
    <property type="match status" value="1"/>
</dbReference>
<sequence>MNTISVITEHDALVVPDESRWGQGYGDRPYTAADLDTIAVNVAPVCGSGHPPRLLAEHPGFGWISASEALVPAGFDLLGHPNRAGVDPVLLDPAVPTAPEGQPQVPAALREYFRSRGWAMDQHGRPLHPRADQLLADPRIGLPASLGPAYHLGESVVADAVAVAGDQVLLTTRATPHDGLIPALPGGHGTPADEGRTATSWRAGNRKPTVDGIIATARRKLLEETGLAAPPDSRAEIVRAIRPVSSVHTLHAWTAVYTVRFELSARTNLTVRPDSGAHWSPLATLGFMWPDHRRALVAAIG</sequence>
<dbReference type="Proteomes" id="UP000248714">
    <property type="component" value="Unassembled WGS sequence"/>
</dbReference>
<gene>
    <name evidence="2" type="ORF">C8D87_11447</name>
</gene>
<evidence type="ECO:0000313" key="3">
    <source>
        <dbReference type="Proteomes" id="UP000248714"/>
    </source>
</evidence>
<feature type="region of interest" description="Disordered" evidence="1">
    <location>
        <begin position="180"/>
        <end position="204"/>
    </location>
</feature>
<organism evidence="2 3">
    <name type="scientific">Lentzea atacamensis</name>
    <dbReference type="NCBI Taxonomy" id="531938"/>
    <lineage>
        <taxon>Bacteria</taxon>
        <taxon>Bacillati</taxon>
        <taxon>Actinomycetota</taxon>
        <taxon>Actinomycetes</taxon>
        <taxon>Pseudonocardiales</taxon>
        <taxon>Pseudonocardiaceae</taxon>
        <taxon>Lentzea</taxon>
    </lineage>
</organism>
<dbReference type="EMBL" id="QLTT01000014">
    <property type="protein sequence ID" value="RAS59435.1"/>
    <property type="molecule type" value="Genomic_DNA"/>
</dbReference>
<dbReference type="InterPro" id="IPR015797">
    <property type="entry name" value="NUDIX_hydrolase-like_dom_sf"/>
</dbReference>
<name>A0ABX9DYX6_9PSEU</name>
<protein>
    <submittedName>
        <fullName evidence="2">ADP-ribose pyrophosphatase YjhB (NUDIX family)</fullName>
    </submittedName>
</protein>
<keyword evidence="3" id="KW-1185">Reference proteome</keyword>
<comment type="caution">
    <text evidence="2">The sequence shown here is derived from an EMBL/GenBank/DDBJ whole genome shotgun (WGS) entry which is preliminary data.</text>
</comment>
<evidence type="ECO:0000256" key="1">
    <source>
        <dbReference type="SAM" id="MobiDB-lite"/>
    </source>
</evidence>
<reference evidence="2 3" key="1">
    <citation type="submission" date="2018-06" db="EMBL/GenBank/DDBJ databases">
        <title>Genomic Encyclopedia of Type Strains, Phase IV (KMG-IV): sequencing the most valuable type-strain genomes for metagenomic binning, comparative biology and taxonomic classification.</title>
        <authorList>
            <person name="Goeker M."/>
        </authorList>
    </citation>
    <scope>NUCLEOTIDE SEQUENCE [LARGE SCALE GENOMIC DNA]</scope>
    <source>
        <strain evidence="2 3">DSM 45479</strain>
    </source>
</reference>
<dbReference type="RefSeq" id="WP_170166773.1">
    <property type="nucleotide sequence ID" value="NZ_QLTT01000014.1"/>
</dbReference>
<accession>A0ABX9DYX6</accession>
<evidence type="ECO:0000313" key="2">
    <source>
        <dbReference type="EMBL" id="RAS59435.1"/>
    </source>
</evidence>
<dbReference type="Gene3D" id="3.90.79.10">
    <property type="entry name" value="Nucleoside Triphosphate Pyrophosphohydrolase"/>
    <property type="match status" value="1"/>
</dbReference>